<dbReference type="InterPro" id="IPR006311">
    <property type="entry name" value="TAT_signal"/>
</dbReference>
<dbReference type="STRING" id="414703.SAMN04488125_11880"/>
<accession>A0A1I4IWQ7</accession>
<dbReference type="Gene3D" id="3.40.190.10">
    <property type="entry name" value="Periplasmic binding protein-like II"/>
    <property type="match status" value="1"/>
</dbReference>
<organism evidence="6 7">
    <name type="scientific">Methylorubrum salsuginis</name>
    <dbReference type="NCBI Taxonomy" id="414703"/>
    <lineage>
        <taxon>Bacteria</taxon>
        <taxon>Pseudomonadati</taxon>
        <taxon>Pseudomonadota</taxon>
        <taxon>Alphaproteobacteria</taxon>
        <taxon>Hyphomicrobiales</taxon>
        <taxon>Methylobacteriaceae</taxon>
        <taxon>Methylorubrum</taxon>
    </lineage>
</organism>
<dbReference type="Proteomes" id="UP000198804">
    <property type="component" value="Unassembled WGS sequence"/>
</dbReference>
<sequence>MRAGARSAGPSRRRFSLLATATAFAMAAAGSGGARAAGPDNTVTVVDPSPVNWLSITWNTMEEANRVDFKGLQQPSLAESWEWVDPKTLKLNLRKGVVFQDGQKFDAAAFKKAFDKVQSWKSPHPPGSFLNYDKDDQMEVVDDNTILFKMTKPDGAAFMKLRGMHVGSNAFWDKLGFVSPTKQSAEGNW</sequence>
<dbReference type="PANTHER" id="PTHR30290">
    <property type="entry name" value="PERIPLASMIC BINDING COMPONENT OF ABC TRANSPORTER"/>
    <property type="match status" value="1"/>
</dbReference>
<proteinExistence type="inferred from homology"/>
<feature type="domain" description="Solute-binding protein family 5" evidence="5">
    <location>
        <begin position="74"/>
        <end position="162"/>
    </location>
</feature>
<evidence type="ECO:0000256" key="2">
    <source>
        <dbReference type="ARBA" id="ARBA00005695"/>
    </source>
</evidence>
<evidence type="ECO:0000256" key="3">
    <source>
        <dbReference type="ARBA" id="ARBA00022729"/>
    </source>
</evidence>
<keyword evidence="3 4" id="KW-0732">Signal</keyword>
<dbReference type="InterPro" id="IPR039424">
    <property type="entry name" value="SBP_5"/>
</dbReference>
<dbReference type="SUPFAM" id="SSF53850">
    <property type="entry name" value="Periplasmic binding protein-like II"/>
    <property type="match status" value="1"/>
</dbReference>
<dbReference type="Pfam" id="PF00496">
    <property type="entry name" value="SBP_bac_5"/>
    <property type="match status" value="1"/>
</dbReference>
<keyword evidence="7" id="KW-1185">Reference proteome</keyword>
<feature type="signal peptide" evidence="4">
    <location>
        <begin position="1"/>
        <end position="36"/>
    </location>
</feature>
<comment type="subcellular location">
    <subcellularLocation>
        <location evidence="1">Periplasm</location>
    </subcellularLocation>
</comment>
<evidence type="ECO:0000313" key="6">
    <source>
        <dbReference type="EMBL" id="SFL58467.1"/>
    </source>
</evidence>
<reference evidence="7" key="1">
    <citation type="submission" date="2016-10" db="EMBL/GenBank/DDBJ databases">
        <authorList>
            <person name="Varghese N."/>
            <person name="Submissions S."/>
        </authorList>
    </citation>
    <scope>NUCLEOTIDE SEQUENCE [LARGE SCALE GENOMIC DNA]</scope>
    <source>
        <strain evidence="7">CGMCC 1.6474</strain>
    </source>
</reference>
<evidence type="ECO:0000259" key="5">
    <source>
        <dbReference type="Pfam" id="PF00496"/>
    </source>
</evidence>
<dbReference type="PROSITE" id="PS51318">
    <property type="entry name" value="TAT"/>
    <property type="match status" value="1"/>
</dbReference>
<dbReference type="GO" id="GO:0015833">
    <property type="term" value="P:peptide transport"/>
    <property type="evidence" value="ECO:0007669"/>
    <property type="project" value="TreeGrafter"/>
</dbReference>
<evidence type="ECO:0000313" key="7">
    <source>
        <dbReference type="Proteomes" id="UP000198804"/>
    </source>
</evidence>
<protein>
    <submittedName>
        <fullName evidence="6">Extracellular solute-binding protein, family 5 Middle</fullName>
    </submittedName>
</protein>
<dbReference type="AlphaFoldDB" id="A0A1I4IWQ7"/>
<dbReference type="EMBL" id="FOSV01000018">
    <property type="protein sequence ID" value="SFL58467.1"/>
    <property type="molecule type" value="Genomic_DNA"/>
</dbReference>
<evidence type="ECO:0000256" key="1">
    <source>
        <dbReference type="ARBA" id="ARBA00004418"/>
    </source>
</evidence>
<comment type="similarity">
    <text evidence="2">Belongs to the bacterial solute-binding protein 5 family.</text>
</comment>
<dbReference type="InterPro" id="IPR000914">
    <property type="entry name" value="SBP_5_dom"/>
</dbReference>
<name>A0A1I4IWQ7_9HYPH</name>
<dbReference type="GO" id="GO:1904680">
    <property type="term" value="F:peptide transmembrane transporter activity"/>
    <property type="evidence" value="ECO:0007669"/>
    <property type="project" value="TreeGrafter"/>
</dbReference>
<evidence type="ECO:0000256" key="4">
    <source>
        <dbReference type="SAM" id="SignalP"/>
    </source>
</evidence>
<gene>
    <name evidence="6" type="ORF">SAMN04488125_11880</name>
</gene>
<dbReference type="PANTHER" id="PTHR30290:SF38">
    <property type="entry name" value="D,D-DIPEPTIDE-BINDING PERIPLASMIC PROTEIN DDPA-RELATED"/>
    <property type="match status" value="1"/>
</dbReference>
<feature type="chain" id="PRO_5011504656" evidence="4">
    <location>
        <begin position="37"/>
        <end position="189"/>
    </location>
</feature>